<sequence>MLFNDMRQIIAKLKKDEFFRPSALFVWKKVDIMLLIFFTLGYFVMFEMPNKTGVGALSFCLAQTTTTLLMVYRVVIKQNKKIRELEKLLNKESGDGDKAKLQFY</sequence>
<organism evidence="2 3">
    <name type="scientific">Persicirhabdus sediminis</name>
    <dbReference type="NCBI Taxonomy" id="454144"/>
    <lineage>
        <taxon>Bacteria</taxon>
        <taxon>Pseudomonadati</taxon>
        <taxon>Verrucomicrobiota</taxon>
        <taxon>Verrucomicrobiia</taxon>
        <taxon>Verrucomicrobiales</taxon>
        <taxon>Verrucomicrobiaceae</taxon>
        <taxon>Persicirhabdus</taxon>
    </lineage>
</organism>
<comment type="caution">
    <text evidence="2">The sequence shown here is derived from an EMBL/GenBank/DDBJ whole genome shotgun (WGS) entry which is preliminary data.</text>
</comment>
<reference evidence="2" key="1">
    <citation type="submission" date="2021-01" db="EMBL/GenBank/DDBJ databases">
        <title>Modified the classification status of verrucomicrobia.</title>
        <authorList>
            <person name="Feng X."/>
        </authorList>
    </citation>
    <scope>NUCLEOTIDE SEQUENCE</scope>
    <source>
        <strain evidence="2">_KCTC 22039</strain>
    </source>
</reference>
<keyword evidence="1" id="KW-0472">Membrane</keyword>
<proteinExistence type="predicted"/>
<keyword evidence="1" id="KW-0812">Transmembrane</keyword>
<name>A0A8J7MJF8_9BACT</name>
<keyword evidence="1" id="KW-1133">Transmembrane helix</keyword>
<feature type="transmembrane region" description="Helical" evidence="1">
    <location>
        <begin position="21"/>
        <end position="44"/>
    </location>
</feature>
<accession>A0A8J7MJF8</accession>
<keyword evidence="3" id="KW-1185">Reference proteome</keyword>
<protein>
    <submittedName>
        <fullName evidence="2">Uncharacterized protein</fullName>
    </submittedName>
</protein>
<dbReference type="Proteomes" id="UP000624703">
    <property type="component" value="Unassembled WGS sequence"/>
</dbReference>
<gene>
    <name evidence="2" type="ORF">JIN82_13230</name>
</gene>
<evidence type="ECO:0000313" key="2">
    <source>
        <dbReference type="EMBL" id="MBK1792118.1"/>
    </source>
</evidence>
<evidence type="ECO:0000313" key="3">
    <source>
        <dbReference type="Proteomes" id="UP000624703"/>
    </source>
</evidence>
<evidence type="ECO:0000256" key="1">
    <source>
        <dbReference type="SAM" id="Phobius"/>
    </source>
</evidence>
<dbReference type="AlphaFoldDB" id="A0A8J7MJF8"/>
<dbReference type="EMBL" id="JAENIM010000043">
    <property type="protein sequence ID" value="MBK1792118.1"/>
    <property type="molecule type" value="Genomic_DNA"/>
</dbReference>
<feature type="transmembrane region" description="Helical" evidence="1">
    <location>
        <begin position="56"/>
        <end position="75"/>
    </location>
</feature>
<dbReference type="RefSeq" id="WP_200312132.1">
    <property type="nucleotide sequence ID" value="NZ_JAENIM010000043.1"/>
</dbReference>